<keyword evidence="2" id="KW-0808">Transferase</keyword>
<dbReference type="Proteomes" id="UP000541770">
    <property type="component" value="Unassembled WGS sequence"/>
</dbReference>
<dbReference type="AlphaFoldDB" id="A0A7W2JV10"/>
<dbReference type="InterPro" id="IPR016181">
    <property type="entry name" value="Acyl_CoA_acyltransferase"/>
</dbReference>
<organism evidence="2 3">
    <name type="scientific">Pseudomonas mosselii</name>
    <dbReference type="NCBI Taxonomy" id="78327"/>
    <lineage>
        <taxon>Bacteria</taxon>
        <taxon>Pseudomonadati</taxon>
        <taxon>Pseudomonadota</taxon>
        <taxon>Gammaproteobacteria</taxon>
        <taxon>Pseudomonadales</taxon>
        <taxon>Pseudomonadaceae</taxon>
        <taxon>Pseudomonas</taxon>
    </lineage>
</organism>
<comment type="caution">
    <text evidence="2">The sequence shown here is derived from an EMBL/GenBank/DDBJ whole genome shotgun (WGS) entry which is preliminary data.</text>
</comment>
<proteinExistence type="predicted"/>
<dbReference type="GO" id="GO:0016740">
    <property type="term" value="F:transferase activity"/>
    <property type="evidence" value="ECO:0007669"/>
    <property type="project" value="UniProtKB-KW"/>
</dbReference>
<accession>A0A7W2JV10</accession>
<evidence type="ECO:0000313" key="3">
    <source>
        <dbReference type="Proteomes" id="UP000541770"/>
    </source>
</evidence>
<name>A0A7W2JV10_9PSED</name>
<feature type="domain" description="BioF2-like acetyltransferase" evidence="1">
    <location>
        <begin position="152"/>
        <end position="278"/>
    </location>
</feature>
<reference evidence="2 3" key="1">
    <citation type="submission" date="2020-07" db="EMBL/GenBank/DDBJ databases">
        <title>Diversity of carbapenemase encoding genes among Pseudomonas putida group clinical isolates in a tertiary Brazilian hospital.</title>
        <authorList>
            <person name="Alberto-Lei F."/>
            <person name="Nodari C.S."/>
            <person name="Streling A.P."/>
            <person name="Paulino J.T."/>
            <person name="Bessa-Neto F.O."/>
            <person name="Cayo R."/>
            <person name="Gales A.C."/>
        </authorList>
    </citation>
    <scope>NUCLEOTIDE SEQUENCE [LARGE SCALE GENOMIC DNA]</scope>
    <source>
        <strain evidence="2 3">14802</strain>
    </source>
</reference>
<dbReference type="Pfam" id="PF13480">
    <property type="entry name" value="Acetyltransf_6"/>
    <property type="match status" value="1"/>
</dbReference>
<dbReference type="RefSeq" id="WP_182322945.1">
    <property type="nucleotide sequence ID" value="NZ_JACGDE010000007.1"/>
</dbReference>
<sequence length="311" mass="35150">MKCVAYSSEYRQAWDEWVASSRTPLFFFKRDFMEYHADRFQDASFMFYDEDKLVAVFPASRRDGEVVSHGGLTFGGMLYNAKVRADTVITSFQVLLDRLREDGCTKLLYKSIPHIFANQGAQEDLFALTQQGAQLVRRDLSSVIHLENRPKLSKGRKWLIARAAKLGLESSDSVDWQAFHDLLSEALERHGAKPVHSVAELRLLHERFPENILLKAVLHEGRMIAAALLFRFGRVTHTQYLATSDEGKEAGALDALIEKCIQDSAARGEKFFSFGISTEMGGKVLNSGLINQKENFGARGMVLDFYEVDLK</sequence>
<dbReference type="SUPFAM" id="SSF55729">
    <property type="entry name" value="Acyl-CoA N-acyltransferases (Nat)"/>
    <property type="match status" value="1"/>
</dbReference>
<dbReference type="InterPro" id="IPR038740">
    <property type="entry name" value="BioF2-like_GNAT_dom"/>
</dbReference>
<gene>
    <name evidence="2" type="ORF">H4C75_12545</name>
</gene>
<evidence type="ECO:0000259" key="1">
    <source>
        <dbReference type="Pfam" id="PF13480"/>
    </source>
</evidence>
<dbReference type="EMBL" id="JACGDE010000007">
    <property type="protein sequence ID" value="MBA6065592.1"/>
    <property type="molecule type" value="Genomic_DNA"/>
</dbReference>
<dbReference type="Gene3D" id="3.40.630.30">
    <property type="match status" value="1"/>
</dbReference>
<protein>
    <submittedName>
        <fullName evidence="2">GNAT family N-acetyltransferase</fullName>
    </submittedName>
</protein>
<evidence type="ECO:0000313" key="2">
    <source>
        <dbReference type="EMBL" id="MBA6065592.1"/>
    </source>
</evidence>